<organism evidence="1 2">
    <name type="scientific">Dolichospermum flos-aquae UHCC 0037</name>
    <dbReference type="NCBI Taxonomy" id="2590026"/>
    <lineage>
        <taxon>Bacteria</taxon>
        <taxon>Bacillati</taxon>
        <taxon>Cyanobacteriota</taxon>
        <taxon>Cyanophyceae</taxon>
        <taxon>Nostocales</taxon>
        <taxon>Aphanizomenonaceae</taxon>
        <taxon>Dolichospermum</taxon>
    </lineage>
</organism>
<proteinExistence type="predicted"/>
<comment type="caution">
    <text evidence="1">The sequence shown here is derived from an EMBL/GenBank/DDBJ whole genome shotgun (WGS) entry which is preliminary data.</text>
</comment>
<evidence type="ECO:0000313" key="1">
    <source>
        <dbReference type="EMBL" id="MTJ45658.1"/>
    </source>
</evidence>
<name>A0ACC7SAW1_DOLFA</name>
<accession>A0ACC7SAW1</accession>
<reference evidence="2" key="1">
    <citation type="journal article" date="2020" name="Toxins">
        <title>Phylogenomic Analysis of Secondary Metabolism in the Toxic Cyanobacterial Genera Anabaena, Dolichospermum and Aphanizomenon.</title>
        <authorList>
            <person name="Oesterholm J."/>
            <person name="Popin R.V."/>
            <person name="Fewer D.P."/>
            <person name="Sivonen K."/>
        </authorList>
    </citation>
    <scope>NUCLEOTIDE SEQUENCE [LARGE SCALE GENOMIC DNA]</scope>
    <source>
        <strain evidence="2">UHCC 0037</strain>
    </source>
</reference>
<evidence type="ECO:0000313" key="2">
    <source>
        <dbReference type="Proteomes" id="UP001517388"/>
    </source>
</evidence>
<protein>
    <submittedName>
        <fullName evidence="1">Uncharacterized protein</fullName>
    </submittedName>
</protein>
<dbReference type="EMBL" id="VILF01000006">
    <property type="protein sequence ID" value="MTJ45658.1"/>
    <property type="molecule type" value="Genomic_DNA"/>
</dbReference>
<sequence length="213" mass="24448">MLDYIKEQFKQHPIICGSVAFITVITVCGTVIALLHDKNLLGVSVSSQNLTIDRKLQLPNDVDIQGEWVYQSESNEEKVFIEDSCKNRYGRVNINHVADYEIRLSGERMTTGNCKTRDPNSQRQIEKVALDSKIAFVIPQRKLVVFQIDTQDRIPSTFYITTNIKKDPNEVKPSEMTGTFTYLNDTSKTWFRGRIYFYKADSSKAQTILKKLP</sequence>
<keyword evidence="2" id="KW-1185">Reference proteome</keyword>
<gene>
    <name evidence="1" type="ORF">FJR39_22075</name>
</gene>
<dbReference type="Proteomes" id="UP001517388">
    <property type="component" value="Unassembled WGS sequence"/>
</dbReference>